<feature type="transmembrane region" description="Helical" evidence="8">
    <location>
        <begin position="187"/>
        <end position="206"/>
    </location>
</feature>
<reference evidence="10 11" key="1">
    <citation type="submission" date="2023-07" db="EMBL/GenBank/DDBJ databases">
        <title>Comparative genomics of wheat-associated soil bacteria to identify genetic determinants of phenazine resistance.</title>
        <authorList>
            <person name="Mouncey N."/>
        </authorList>
    </citation>
    <scope>NUCLEOTIDE SEQUENCE [LARGE SCALE GENOMIC DNA]</scope>
    <source>
        <strain evidence="10 11">W1I3</strain>
    </source>
</reference>
<evidence type="ECO:0000259" key="9">
    <source>
        <dbReference type="Pfam" id="PF00916"/>
    </source>
</evidence>
<comment type="caution">
    <text evidence="10">The sequence shown here is derived from an EMBL/GenBank/DDBJ whole genome shotgun (WGS) entry which is preliminary data.</text>
</comment>
<feature type="region of interest" description="Disordered" evidence="7">
    <location>
        <begin position="1"/>
        <end position="22"/>
    </location>
</feature>
<keyword evidence="5 8" id="KW-0472">Membrane</keyword>
<dbReference type="InterPro" id="IPR036874">
    <property type="entry name" value="Carbonic_anhydrase_sf"/>
</dbReference>
<evidence type="ECO:0000313" key="11">
    <source>
        <dbReference type="Proteomes" id="UP001236806"/>
    </source>
</evidence>
<dbReference type="SUPFAM" id="SSF53056">
    <property type="entry name" value="beta-carbonic anhydrase, cab"/>
    <property type="match status" value="1"/>
</dbReference>
<dbReference type="Pfam" id="PF00916">
    <property type="entry name" value="Sulfate_transp"/>
    <property type="match status" value="1"/>
</dbReference>
<feature type="compositionally biased region" description="Basic and acidic residues" evidence="7">
    <location>
        <begin position="514"/>
        <end position="524"/>
    </location>
</feature>
<name>A0ABU0PGD1_9MICC</name>
<protein>
    <submittedName>
        <fullName evidence="10">Carbonic anhydrase</fullName>
        <ecNumber evidence="10">4.2.1.1</ecNumber>
    </submittedName>
</protein>
<feature type="region of interest" description="Disordered" evidence="7">
    <location>
        <begin position="514"/>
        <end position="565"/>
    </location>
</feature>
<feature type="transmembrane region" description="Helical" evidence="8">
    <location>
        <begin position="135"/>
        <end position="156"/>
    </location>
</feature>
<dbReference type="Gene3D" id="3.40.1050.10">
    <property type="entry name" value="Carbonic anhydrase"/>
    <property type="match status" value="1"/>
</dbReference>
<accession>A0ABU0PGD1</accession>
<feature type="domain" description="SLC26A/SulP transporter" evidence="9">
    <location>
        <begin position="38"/>
        <end position="394"/>
    </location>
</feature>
<organism evidence="10 11">
    <name type="scientific">Pseudarthrobacter siccitolerans</name>
    <dbReference type="NCBI Taxonomy" id="861266"/>
    <lineage>
        <taxon>Bacteria</taxon>
        <taxon>Bacillati</taxon>
        <taxon>Actinomycetota</taxon>
        <taxon>Actinomycetes</taxon>
        <taxon>Micrococcales</taxon>
        <taxon>Micrococcaceae</taxon>
        <taxon>Pseudarthrobacter</taxon>
    </lineage>
</organism>
<dbReference type="InterPro" id="IPR011547">
    <property type="entry name" value="SLC26A/SulP_dom"/>
</dbReference>
<dbReference type="EC" id="4.2.1.1" evidence="10"/>
<feature type="transmembrane region" description="Helical" evidence="8">
    <location>
        <begin position="40"/>
        <end position="60"/>
    </location>
</feature>
<evidence type="ECO:0000256" key="2">
    <source>
        <dbReference type="ARBA" id="ARBA00006217"/>
    </source>
</evidence>
<evidence type="ECO:0000256" key="7">
    <source>
        <dbReference type="SAM" id="MobiDB-lite"/>
    </source>
</evidence>
<comment type="subcellular location">
    <subcellularLocation>
        <location evidence="1">Membrane</location>
        <topology evidence="1">Multi-pass membrane protein</topology>
    </subcellularLocation>
</comment>
<dbReference type="InterPro" id="IPR001902">
    <property type="entry name" value="SLC26A/SulP_fam"/>
</dbReference>
<keyword evidence="3 8" id="KW-0812">Transmembrane</keyword>
<evidence type="ECO:0000313" key="10">
    <source>
        <dbReference type="EMBL" id="MDQ0672727.1"/>
    </source>
</evidence>
<feature type="transmembrane region" description="Helical" evidence="8">
    <location>
        <begin position="218"/>
        <end position="239"/>
    </location>
</feature>
<dbReference type="Pfam" id="PF00484">
    <property type="entry name" value="Pro_CA"/>
    <property type="match status" value="1"/>
</dbReference>
<keyword evidence="11" id="KW-1185">Reference proteome</keyword>
<dbReference type="Proteomes" id="UP001236806">
    <property type="component" value="Unassembled WGS sequence"/>
</dbReference>
<feature type="compositionally biased region" description="Basic and acidic residues" evidence="7">
    <location>
        <begin position="548"/>
        <end position="557"/>
    </location>
</feature>
<evidence type="ECO:0000256" key="6">
    <source>
        <dbReference type="ARBA" id="ARBA00024993"/>
    </source>
</evidence>
<dbReference type="SMART" id="SM00947">
    <property type="entry name" value="Pro_CA"/>
    <property type="match status" value="1"/>
</dbReference>
<evidence type="ECO:0000256" key="8">
    <source>
        <dbReference type="SAM" id="Phobius"/>
    </source>
</evidence>
<keyword evidence="10" id="KW-0456">Lyase</keyword>
<dbReference type="InterPro" id="IPR001765">
    <property type="entry name" value="Carbonic_anhydrase"/>
</dbReference>
<keyword evidence="4 8" id="KW-1133">Transmembrane helix</keyword>
<feature type="transmembrane region" description="Helical" evidence="8">
    <location>
        <begin position="302"/>
        <end position="320"/>
    </location>
</feature>
<feature type="transmembrane region" description="Helical" evidence="8">
    <location>
        <begin position="259"/>
        <end position="282"/>
    </location>
</feature>
<evidence type="ECO:0000256" key="5">
    <source>
        <dbReference type="ARBA" id="ARBA00023136"/>
    </source>
</evidence>
<sequence>MAQAPDPSTVPTAIHSPPAPEKGWKGFRRPAFLGHLGADIPASLVVFLVALPLSLGIAAASGAPIMAGLIAAAIGGIVAGSLGGSPLQVSGPAAGLTVVVAGLVQEFGWQVTCAITAAAGVVQLLLGISRVGRAALAVSPVVVKAMLAGIGITIILQQLQVLLGAEPAGSALENLGALPGAITNVELHAALLGLTVVGILLGWKYLPAAVRRVPGPLAAVVTGTALSVAFAPGVQRISFEGSIFDAVALPQLPEGNWRAVAFAVISMALIASIESLLSAVAVDKMHRGTRTNLNRELVGQGAANIVSGSLGGLPVTGVIVRSATNVEAGAATRASAVLHGVWVLAFSAIFAGLIQLIPLSVLAGLLVVIGARLIKVADIRTSLRTGDLLVYVVTLLCVVFLNLLDGVMIGLALAAASVLWRVLRAAVHAHQPVSPSDPWRVTIAGSCSFFALPRLNRVLHSVPAGMDVVVELNADYVDHAFREALIAWQDQHQAAGGTVHLEEHGNTLFQDAAHRAPQRQEARELPLPPRTSWQAAASAGDGTGAAGDGERTADPAGRHSSPLGSLLEGINKYHRRFADQVQPLVQDLVEGQNPDTLFVACVDSRVNPNLITSSGPGDLLTLRNIGNVVCHEGQDASIDSALSFAVKGLNVESIVIGGHSNCGAMKALIEDANGNGNPDLGAGFDAWLNHARPSYRELAGHPVAREAAAAGYGLVDQLAMVNVAVQLGKLECHLLVGPELAAGRLTATGLFYDIATARVLLVEPGGIRFLDPALAAAKTGAAALAR</sequence>
<evidence type="ECO:0000256" key="4">
    <source>
        <dbReference type="ARBA" id="ARBA00022989"/>
    </source>
</evidence>
<dbReference type="RefSeq" id="WP_306633344.1">
    <property type="nucleotide sequence ID" value="NZ_JAUSXB010000001.1"/>
</dbReference>
<dbReference type="GO" id="GO:0004089">
    <property type="term" value="F:carbonate dehydratase activity"/>
    <property type="evidence" value="ECO:0007669"/>
    <property type="project" value="UniProtKB-EC"/>
</dbReference>
<gene>
    <name evidence="10" type="ORF">QFZ36_000288</name>
</gene>
<dbReference type="EMBL" id="JAUSXB010000001">
    <property type="protein sequence ID" value="MDQ0672727.1"/>
    <property type="molecule type" value="Genomic_DNA"/>
</dbReference>
<evidence type="ECO:0000256" key="3">
    <source>
        <dbReference type="ARBA" id="ARBA00022692"/>
    </source>
</evidence>
<dbReference type="PANTHER" id="PTHR11814">
    <property type="entry name" value="SULFATE TRANSPORTER"/>
    <property type="match status" value="1"/>
</dbReference>
<feature type="transmembrane region" description="Helical" evidence="8">
    <location>
        <begin position="388"/>
        <end position="420"/>
    </location>
</feature>
<comment type="function">
    <text evidence="6">Catalyzes the reversible hydration of carbon dioxide to form bicarbonate.</text>
</comment>
<feature type="transmembrane region" description="Helical" evidence="8">
    <location>
        <begin position="67"/>
        <end position="87"/>
    </location>
</feature>
<feature type="transmembrane region" description="Helical" evidence="8">
    <location>
        <begin position="107"/>
        <end position="128"/>
    </location>
</feature>
<proteinExistence type="inferred from homology"/>
<evidence type="ECO:0000256" key="1">
    <source>
        <dbReference type="ARBA" id="ARBA00004141"/>
    </source>
</evidence>
<comment type="similarity">
    <text evidence="2">Belongs to the beta-class carbonic anhydrase family.</text>
</comment>
<feature type="transmembrane region" description="Helical" evidence="8">
    <location>
        <begin position="340"/>
        <end position="368"/>
    </location>
</feature>